<dbReference type="Proteomes" id="UP000535182">
    <property type="component" value="Unassembled WGS sequence"/>
</dbReference>
<dbReference type="PANTHER" id="PTHR43162:SF1">
    <property type="entry name" value="PRESTALK A DIFFERENTIATION PROTEIN A"/>
    <property type="match status" value="1"/>
</dbReference>
<dbReference type="Gene3D" id="3.40.50.720">
    <property type="entry name" value="NAD(P)-binding Rossmann-like Domain"/>
    <property type="match status" value="1"/>
</dbReference>
<dbReference type="InterPro" id="IPR051604">
    <property type="entry name" value="Ergot_Alk_Oxidoreductase"/>
</dbReference>
<dbReference type="AlphaFoldDB" id="A0A9X0QE95"/>
<dbReference type="Pfam" id="PF05368">
    <property type="entry name" value="NmrA"/>
    <property type="match status" value="1"/>
</dbReference>
<gene>
    <name evidence="2" type="ORF">HDF14_002418</name>
</gene>
<sequence length="294" mass="31522">MYAIMGISGRVGGAIADNLLAQGEQIRAIVRNPEKAAPWRDRGAEIAIADVDDPDALASAFAGTDGVFLMVPPNFAPAHGFPETRKTLAAYHASLAKALPKKAVYLSSIGAEQTSGLGLITSSHLLEQTLGDLPIAHAFLRAGWFMENHAWDVTTAQSEGKIFSNLYPLDRKFSLVATADIGKVGADVLRQEWKGIRHIEVAGPEQYSPNDIARAMSSALERTIEAVALPREKWTEFFVGQGMPEGRTEPRAEMVDGFNSGWIHFGVAGTEHITGNTSLTSVIAKLVANGSQEA</sequence>
<evidence type="ECO:0000259" key="1">
    <source>
        <dbReference type="Pfam" id="PF05368"/>
    </source>
</evidence>
<dbReference type="RefSeq" id="WP_183976693.1">
    <property type="nucleotide sequence ID" value="NZ_JACHEB010000005.1"/>
</dbReference>
<proteinExistence type="predicted"/>
<feature type="domain" description="NmrA-like" evidence="1">
    <location>
        <begin position="3"/>
        <end position="250"/>
    </location>
</feature>
<accession>A0A9X0QE95</accession>
<comment type="caution">
    <text evidence="2">The sequence shown here is derived from an EMBL/GenBank/DDBJ whole genome shotgun (WGS) entry which is preliminary data.</text>
</comment>
<keyword evidence="3" id="KW-1185">Reference proteome</keyword>
<dbReference type="InterPro" id="IPR008030">
    <property type="entry name" value="NmrA-like"/>
</dbReference>
<dbReference type="EMBL" id="JACHEB010000005">
    <property type="protein sequence ID" value="MBB5328802.1"/>
    <property type="molecule type" value="Genomic_DNA"/>
</dbReference>
<dbReference type="SUPFAM" id="SSF51735">
    <property type="entry name" value="NAD(P)-binding Rossmann-fold domains"/>
    <property type="match status" value="1"/>
</dbReference>
<protein>
    <submittedName>
        <fullName evidence="2">Uncharacterized protein YbjT (DUF2867 family)</fullName>
    </submittedName>
</protein>
<reference evidence="2 3" key="1">
    <citation type="submission" date="2020-08" db="EMBL/GenBank/DDBJ databases">
        <title>Genomic Encyclopedia of Type Strains, Phase IV (KMG-V): Genome sequencing to study the core and pangenomes of soil and plant-associated prokaryotes.</title>
        <authorList>
            <person name="Whitman W."/>
        </authorList>
    </citation>
    <scope>NUCLEOTIDE SEQUENCE [LARGE SCALE GENOMIC DNA]</scope>
    <source>
        <strain evidence="2 3">X5P2</strain>
    </source>
</reference>
<dbReference type="Gene3D" id="3.90.25.10">
    <property type="entry name" value="UDP-galactose 4-epimerase, domain 1"/>
    <property type="match status" value="1"/>
</dbReference>
<name>A0A9X0QE95_9BACT</name>
<dbReference type="PANTHER" id="PTHR43162">
    <property type="match status" value="1"/>
</dbReference>
<evidence type="ECO:0000313" key="2">
    <source>
        <dbReference type="EMBL" id="MBB5328802.1"/>
    </source>
</evidence>
<organism evidence="2 3">
    <name type="scientific">Tunturiibacter gelidiferens</name>
    <dbReference type="NCBI Taxonomy" id="3069689"/>
    <lineage>
        <taxon>Bacteria</taxon>
        <taxon>Pseudomonadati</taxon>
        <taxon>Acidobacteriota</taxon>
        <taxon>Terriglobia</taxon>
        <taxon>Terriglobales</taxon>
        <taxon>Acidobacteriaceae</taxon>
        <taxon>Tunturiibacter</taxon>
    </lineage>
</organism>
<evidence type="ECO:0000313" key="3">
    <source>
        <dbReference type="Proteomes" id="UP000535182"/>
    </source>
</evidence>
<dbReference type="InterPro" id="IPR036291">
    <property type="entry name" value="NAD(P)-bd_dom_sf"/>
</dbReference>